<dbReference type="InterPro" id="IPR003661">
    <property type="entry name" value="HisK_dim/P_dom"/>
</dbReference>
<dbReference type="InterPro" id="IPR003594">
    <property type="entry name" value="HATPase_dom"/>
</dbReference>
<evidence type="ECO:0000256" key="2">
    <source>
        <dbReference type="ARBA" id="ARBA00012438"/>
    </source>
</evidence>
<evidence type="ECO:0000313" key="6">
    <source>
        <dbReference type="EMBL" id="RDU69286.1"/>
    </source>
</evidence>
<keyword evidence="4" id="KW-0472">Membrane</keyword>
<sequence>MEFLHKIKDKLLGTSLQRKTKILILNTLVGLFLISSTTIISLFGLKYDYDSTFINQERKLKQLIVIQNLYSNLLIHYISKEKTDASIKELQDAWRIFDQISEMDENYATKFKDFYTRLFLDYEIHLNKLTNDEIKIAQIINHEIIEQTPSFELFKTTVINLNFLLHQAIELRIEILNIKKQATNSLFLTSLFVVAILLAMIILTTLFFSHIIISSIKELHHSLQKIVNKKTQELRNLNEHLQKRIKDKIMQLRQKDQIMYQQARLASMGEMIQNIAHQWRQPLNSLTLLIQSFQSKSENGKLTHQFICDQTKNALRIAKNMSDTIENFRNFFHPHNVREDFCIQKSIQDALSILSSNLKSSDIEFYTPSEKQTMFFGYENAFSQVILNLINNAKDAIILEHIQKGMIEIDVVEDRNEIKIIVQDNAGGIKLKEINKIFEPYFTTKHKSLGTGIGLYMVKQIIENQMKGKILINNSHWISKITKQEYFGAVFTILLPKALDTQGE</sequence>
<dbReference type="Gene3D" id="1.10.287.130">
    <property type="match status" value="1"/>
</dbReference>
<protein>
    <recommendedName>
        <fullName evidence="2">histidine kinase</fullName>
        <ecNumber evidence="2">2.7.13.3</ecNumber>
    </recommendedName>
</protein>
<dbReference type="PANTHER" id="PTHR43065:SF42">
    <property type="entry name" value="TWO-COMPONENT SENSOR PPRA"/>
    <property type="match status" value="1"/>
</dbReference>
<dbReference type="Proteomes" id="UP000257067">
    <property type="component" value="Unassembled WGS sequence"/>
</dbReference>
<keyword evidence="4" id="KW-0812">Transmembrane</keyword>
<dbReference type="CDD" id="cd00082">
    <property type="entry name" value="HisKA"/>
    <property type="match status" value="1"/>
</dbReference>
<dbReference type="PROSITE" id="PS50109">
    <property type="entry name" value="HIS_KIN"/>
    <property type="match status" value="1"/>
</dbReference>
<dbReference type="Pfam" id="PF02518">
    <property type="entry name" value="HATPase_c"/>
    <property type="match status" value="1"/>
</dbReference>
<name>A0A3D8IWF2_9HELI</name>
<dbReference type="RefSeq" id="WP_104725124.1">
    <property type="nucleotide sequence ID" value="NZ_FZNE01000015.1"/>
</dbReference>
<keyword evidence="6" id="KW-0808">Transferase</keyword>
<proteinExistence type="predicted"/>
<organism evidence="6 7">
    <name type="scientific">Helicobacter cholecystus</name>
    <dbReference type="NCBI Taxonomy" id="45498"/>
    <lineage>
        <taxon>Bacteria</taxon>
        <taxon>Pseudomonadati</taxon>
        <taxon>Campylobacterota</taxon>
        <taxon>Epsilonproteobacteria</taxon>
        <taxon>Campylobacterales</taxon>
        <taxon>Helicobacteraceae</taxon>
        <taxon>Helicobacter</taxon>
    </lineage>
</organism>
<keyword evidence="3" id="KW-0597">Phosphoprotein</keyword>
<feature type="transmembrane region" description="Helical" evidence="4">
    <location>
        <begin position="21"/>
        <end position="43"/>
    </location>
</feature>
<evidence type="ECO:0000256" key="3">
    <source>
        <dbReference type="ARBA" id="ARBA00022553"/>
    </source>
</evidence>
<gene>
    <name evidence="6" type="ORF">CQA62_03875</name>
</gene>
<dbReference type="GO" id="GO:0000155">
    <property type="term" value="F:phosphorelay sensor kinase activity"/>
    <property type="evidence" value="ECO:0007669"/>
    <property type="project" value="InterPro"/>
</dbReference>
<evidence type="ECO:0000313" key="7">
    <source>
        <dbReference type="Proteomes" id="UP000257067"/>
    </source>
</evidence>
<keyword evidence="7" id="KW-1185">Reference proteome</keyword>
<dbReference type="InterPro" id="IPR005467">
    <property type="entry name" value="His_kinase_dom"/>
</dbReference>
<evidence type="ECO:0000259" key="5">
    <source>
        <dbReference type="PROSITE" id="PS50109"/>
    </source>
</evidence>
<dbReference type="SUPFAM" id="SSF47384">
    <property type="entry name" value="Homodimeric domain of signal transducing histidine kinase"/>
    <property type="match status" value="1"/>
</dbReference>
<comment type="caution">
    <text evidence="6">The sequence shown here is derived from an EMBL/GenBank/DDBJ whole genome shotgun (WGS) entry which is preliminary data.</text>
</comment>
<dbReference type="EC" id="2.7.13.3" evidence="2"/>
<comment type="catalytic activity">
    <reaction evidence="1">
        <text>ATP + protein L-histidine = ADP + protein N-phospho-L-histidine.</text>
        <dbReference type="EC" id="2.7.13.3"/>
    </reaction>
</comment>
<dbReference type="OrthoDB" id="9799273at2"/>
<dbReference type="AlphaFoldDB" id="A0A3D8IWF2"/>
<dbReference type="InterPro" id="IPR004358">
    <property type="entry name" value="Sig_transdc_His_kin-like_C"/>
</dbReference>
<dbReference type="Gene3D" id="3.30.565.10">
    <property type="entry name" value="Histidine kinase-like ATPase, C-terminal domain"/>
    <property type="match status" value="1"/>
</dbReference>
<feature type="domain" description="Histidine kinase" evidence="5">
    <location>
        <begin position="274"/>
        <end position="499"/>
    </location>
</feature>
<evidence type="ECO:0000256" key="4">
    <source>
        <dbReference type="SAM" id="Phobius"/>
    </source>
</evidence>
<dbReference type="PRINTS" id="PR00344">
    <property type="entry name" value="BCTRLSENSOR"/>
</dbReference>
<reference evidence="6 7" key="1">
    <citation type="submission" date="2018-04" db="EMBL/GenBank/DDBJ databases">
        <title>Novel Campyloabacter and Helicobacter Species and Strains.</title>
        <authorList>
            <person name="Mannion A.J."/>
            <person name="Shen Z."/>
            <person name="Fox J.G."/>
        </authorList>
    </citation>
    <scope>NUCLEOTIDE SEQUENCE [LARGE SCALE GENOMIC DNA]</scope>
    <source>
        <strain evidence="6 7">ATCC 700242</strain>
    </source>
</reference>
<keyword evidence="6" id="KW-0418">Kinase</keyword>
<dbReference type="SUPFAM" id="SSF55874">
    <property type="entry name" value="ATPase domain of HSP90 chaperone/DNA topoisomerase II/histidine kinase"/>
    <property type="match status" value="1"/>
</dbReference>
<accession>A0A3D8IWF2</accession>
<dbReference type="SMART" id="SM00387">
    <property type="entry name" value="HATPase_c"/>
    <property type="match status" value="1"/>
</dbReference>
<feature type="transmembrane region" description="Helical" evidence="4">
    <location>
        <begin position="186"/>
        <end position="213"/>
    </location>
</feature>
<dbReference type="InterPro" id="IPR036097">
    <property type="entry name" value="HisK_dim/P_sf"/>
</dbReference>
<evidence type="ECO:0000256" key="1">
    <source>
        <dbReference type="ARBA" id="ARBA00000085"/>
    </source>
</evidence>
<dbReference type="PANTHER" id="PTHR43065">
    <property type="entry name" value="SENSOR HISTIDINE KINASE"/>
    <property type="match status" value="1"/>
</dbReference>
<dbReference type="InterPro" id="IPR036890">
    <property type="entry name" value="HATPase_C_sf"/>
</dbReference>
<keyword evidence="4" id="KW-1133">Transmembrane helix</keyword>
<dbReference type="EMBL" id="NXLU01000003">
    <property type="protein sequence ID" value="RDU69286.1"/>
    <property type="molecule type" value="Genomic_DNA"/>
</dbReference>